<reference evidence="3 4" key="1">
    <citation type="submission" date="2019-05" db="EMBL/GenBank/DDBJ databases">
        <title>Sporisorium graminicola CBS 10092 draft sequencing and annotation.</title>
        <authorList>
            <person name="Solano-Gonzalez S."/>
            <person name="Caddick M.X."/>
            <person name="Darby A."/>
        </authorList>
    </citation>
    <scope>NUCLEOTIDE SEQUENCE [LARGE SCALE GENOMIC DNA]</scope>
    <source>
        <strain evidence="3 4">CBS 10092</strain>
    </source>
</reference>
<evidence type="ECO:0000313" key="3">
    <source>
        <dbReference type="EMBL" id="TKY86063.1"/>
    </source>
</evidence>
<feature type="region of interest" description="Disordered" evidence="2">
    <location>
        <begin position="60"/>
        <end position="100"/>
    </location>
</feature>
<accession>A0A4U7KPB7</accession>
<dbReference type="AlphaFoldDB" id="A0A4U7KPB7"/>
<evidence type="ECO:0000256" key="2">
    <source>
        <dbReference type="SAM" id="MobiDB-lite"/>
    </source>
</evidence>
<keyword evidence="4" id="KW-1185">Reference proteome</keyword>
<sequence>MPEPTLTNGRTATDSAQDSNDTATVSTPLELLKAVREVQERRISVWREYDDAFDTFLNPTNSSTIQAPVNGSHNNSDTHSTAEPSAPGSGPSTGRGCAGCSSTTVPLSADLLAQILQITTQALIECGHRLRTIQTELAHSDSPSLATLVDQIQLKENALLRSVVQRDQLRKTTLKPSEDDEAERDDGEEARAKIAQLDEAVKEIRAEITELMQEVYAESLELQLADA</sequence>
<dbReference type="RefSeq" id="XP_029738048.1">
    <property type="nucleotide sequence ID" value="XM_029885482.1"/>
</dbReference>
<dbReference type="OrthoDB" id="3364152at2759"/>
<feature type="compositionally biased region" description="Polar residues" evidence="2">
    <location>
        <begin position="60"/>
        <end position="83"/>
    </location>
</feature>
<dbReference type="GeneID" id="40727783"/>
<feature type="coiled-coil region" evidence="1">
    <location>
        <begin position="187"/>
        <end position="214"/>
    </location>
</feature>
<dbReference type="Proteomes" id="UP000306050">
    <property type="component" value="Chromosome SGRAM_5"/>
</dbReference>
<gene>
    <name evidence="3" type="ORF">EX895_004888</name>
</gene>
<dbReference type="KEGG" id="sgra:EX895_004888"/>
<organism evidence="3 4">
    <name type="scientific">Sporisorium graminicola</name>
    <dbReference type="NCBI Taxonomy" id="280036"/>
    <lineage>
        <taxon>Eukaryota</taxon>
        <taxon>Fungi</taxon>
        <taxon>Dikarya</taxon>
        <taxon>Basidiomycota</taxon>
        <taxon>Ustilaginomycotina</taxon>
        <taxon>Ustilaginomycetes</taxon>
        <taxon>Ustilaginales</taxon>
        <taxon>Ustilaginaceae</taxon>
        <taxon>Sporisorium</taxon>
    </lineage>
</organism>
<proteinExistence type="predicted"/>
<keyword evidence="1" id="KW-0175">Coiled coil</keyword>
<protein>
    <submittedName>
        <fullName evidence="3">Uncharacterized protein</fullName>
    </submittedName>
</protein>
<name>A0A4U7KPB7_9BASI</name>
<dbReference type="EMBL" id="SRRM01000018">
    <property type="protein sequence ID" value="TKY86063.1"/>
    <property type="molecule type" value="Genomic_DNA"/>
</dbReference>
<evidence type="ECO:0000313" key="4">
    <source>
        <dbReference type="Proteomes" id="UP000306050"/>
    </source>
</evidence>
<feature type="region of interest" description="Disordered" evidence="2">
    <location>
        <begin position="1"/>
        <end position="26"/>
    </location>
</feature>
<comment type="caution">
    <text evidence="3">The sequence shown here is derived from an EMBL/GenBank/DDBJ whole genome shotgun (WGS) entry which is preliminary data.</text>
</comment>
<evidence type="ECO:0000256" key="1">
    <source>
        <dbReference type="SAM" id="Coils"/>
    </source>
</evidence>